<feature type="region of interest" description="Disordered" evidence="7">
    <location>
        <begin position="91"/>
        <end position="125"/>
    </location>
</feature>
<reference evidence="9" key="1">
    <citation type="submission" date="2022-11" db="UniProtKB">
        <authorList>
            <consortium name="WormBaseParasite"/>
        </authorList>
    </citation>
    <scope>IDENTIFICATION</scope>
</reference>
<dbReference type="AlphaFoldDB" id="A0A914GZZ2"/>
<evidence type="ECO:0000256" key="1">
    <source>
        <dbReference type="ARBA" id="ARBA00004173"/>
    </source>
</evidence>
<name>A0A914GZZ2_GLORO</name>
<evidence type="ECO:0000256" key="6">
    <source>
        <dbReference type="RuleBase" id="RU368087"/>
    </source>
</evidence>
<keyword evidence="8" id="KW-1185">Reference proteome</keyword>
<protein>
    <recommendedName>
        <fullName evidence="6">ATPase inhibitor, mitochondrial</fullName>
    </recommendedName>
</protein>
<dbReference type="Gene3D" id="1.20.5.500">
    <property type="entry name" value="Single helix bin"/>
    <property type="match status" value="1"/>
</dbReference>
<sequence length="125" mass="14030">MHTIKPHTILIYLTFATKMFSTKIIVRSFSSSPRMASQLGDLGGGSGKGGGSGGAVRDAGGALGKMEAAREEEYFNKLKQQQLKLLKLQLKREQDHHEEQAKHHRDVMERNKKRIHELEEESNST</sequence>
<evidence type="ECO:0000256" key="7">
    <source>
        <dbReference type="SAM" id="MobiDB-lite"/>
    </source>
</evidence>
<evidence type="ECO:0000256" key="2">
    <source>
        <dbReference type="ARBA" id="ARBA00010901"/>
    </source>
</evidence>
<dbReference type="Pfam" id="PF04568">
    <property type="entry name" value="IATP"/>
    <property type="match status" value="1"/>
</dbReference>
<evidence type="ECO:0000256" key="3">
    <source>
        <dbReference type="ARBA" id="ARBA00022946"/>
    </source>
</evidence>
<dbReference type="GO" id="GO:0005739">
    <property type="term" value="C:mitochondrion"/>
    <property type="evidence" value="ECO:0007669"/>
    <property type="project" value="UniProtKB-SubCell"/>
</dbReference>
<evidence type="ECO:0000256" key="4">
    <source>
        <dbReference type="ARBA" id="ARBA00023054"/>
    </source>
</evidence>
<comment type="similarity">
    <text evidence="2 6">Belongs to the ATPase inhibitor family.</text>
</comment>
<dbReference type="WBParaSite" id="Gr19_v10_g11953.t1">
    <property type="protein sequence ID" value="Gr19_v10_g11953.t1"/>
    <property type="gene ID" value="Gr19_v10_g11953"/>
</dbReference>
<evidence type="ECO:0000313" key="9">
    <source>
        <dbReference type="WBParaSite" id="Gr19_v10_g11953.t1"/>
    </source>
</evidence>
<keyword evidence="5 6" id="KW-0496">Mitochondrion</keyword>
<accession>A0A914GZZ2</accession>
<keyword evidence="4" id="KW-0175">Coiled coil</keyword>
<dbReference type="PANTHER" id="PTHR48417">
    <property type="entry name" value="ATP SYNTHASE F1 SUBUNIT EPSILON"/>
    <property type="match status" value="1"/>
</dbReference>
<dbReference type="GO" id="GO:0042030">
    <property type="term" value="F:ATPase inhibitor activity"/>
    <property type="evidence" value="ECO:0007669"/>
    <property type="project" value="InterPro"/>
</dbReference>
<dbReference type="PANTHER" id="PTHR48417:SF1">
    <property type="entry name" value="ATP SYNTHASE F1 SUBUNIT EPSILON"/>
    <property type="match status" value="1"/>
</dbReference>
<dbReference type="Proteomes" id="UP000887572">
    <property type="component" value="Unplaced"/>
</dbReference>
<comment type="subcellular location">
    <subcellularLocation>
        <location evidence="1 6">Mitochondrion</location>
    </subcellularLocation>
</comment>
<organism evidence="8 9">
    <name type="scientific">Globodera rostochiensis</name>
    <name type="common">Golden nematode worm</name>
    <name type="synonym">Heterodera rostochiensis</name>
    <dbReference type="NCBI Taxonomy" id="31243"/>
    <lineage>
        <taxon>Eukaryota</taxon>
        <taxon>Metazoa</taxon>
        <taxon>Ecdysozoa</taxon>
        <taxon>Nematoda</taxon>
        <taxon>Chromadorea</taxon>
        <taxon>Rhabditida</taxon>
        <taxon>Tylenchina</taxon>
        <taxon>Tylenchomorpha</taxon>
        <taxon>Tylenchoidea</taxon>
        <taxon>Heteroderidae</taxon>
        <taxon>Heteroderinae</taxon>
        <taxon>Globodera</taxon>
    </lineage>
</organism>
<dbReference type="FunFam" id="1.20.5.500:FF:000007">
    <property type="entry name" value="ATPase inhibitor, putative"/>
    <property type="match status" value="1"/>
</dbReference>
<feature type="compositionally biased region" description="Basic and acidic residues" evidence="7">
    <location>
        <begin position="91"/>
        <end position="110"/>
    </location>
</feature>
<evidence type="ECO:0000256" key="5">
    <source>
        <dbReference type="ARBA" id="ARBA00023128"/>
    </source>
</evidence>
<proteinExistence type="inferred from homology"/>
<dbReference type="InterPro" id="IPR007648">
    <property type="entry name" value="ATPase_inhibitor_mt"/>
</dbReference>
<evidence type="ECO:0000313" key="8">
    <source>
        <dbReference type="Proteomes" id="UP000887572"/>
    </source>
</evidence>
<keyword evidence="3" id="KW-0809">Transit peptide</keyword>
<dbReference type="SUPFAM" id="SSF64602">
    <property type="entry name" value="F1 ATPase inhibitor, IF1, C-terminal domain"/>
    <property type="match status" value="1"/>
</dbReference>
<comment type="function">
    <text evidence="6">Thought to be a regulatory component of the ATP-synthesizing complex in the mitochondria.</text>
</comment>